<dbReference type="InterPro" id="IPR047198">
    <property type="entry name" value="DDP-like_NUDIX"/>
</dbReference>
<keyword evidence="4" id="KW-0460">Magnesium</keyword>
<dbReference type="GO" id="GO:0052845">
    <property type="term" value="F:inositol-5-diphosphate-1,2,3,4,6-pentakisphosphate diphosphatase activity"/>
    <property type="evidence" value="ECO:0007669"/>
    <property type="project" value="EnsemblFungi"/>
</dbReference>
<dbReference type="RefSeq" id="XP_022467202.1">
    <property type="nucleotide sequence ID" value="XM_022610958.1"/>
</dbReference>
<dbReference type="CDD" id="cd04666">
    <property type="entry name" value="NUDIX_DIPP2_like_Nudt4"/>
    <property type="match status" value="1"/>
</dbReference>
<dbReference type="GO" id="GO:0052846">
    <property type="term" value="F:inositol-1,5-bisdiphosphate-2,3,4,6-tetrakisphosphate 1-diphosphatase activity"/>
    <property type="evidence" value="ECO:0007669"/>
    <property type="project" value="EnsemblFungi"/>
</dbReference>
<keyword evidence="3" id="KW-0378">Hydrolase</keyword>
<dbReference type="GO" id="GO:0052745">
    <property type="term" value="F:inositol phosphate phosphatase activity"/>
    <property type="evidence" value="ECO:0007669"/>
    <property type="project" value="EnsemblFungi"/>
</dbReference>
<dbReference type="PANTHER" id="PTHR12629">
    <property type="entry name" value="DIPHOSPHOINOSITOL POLYPHOSPHATE PHOSPHOHYDROLASE"/>
    <property type="match status" value="1"/>
</dbReference>
<dbReference type="EMBL" id="HE978326">
    <property type="protein sequence ID" value="CCK72958.1"/>
    <property type="molecule type" value="Genomic_DNA"/>
</dbReference>
<dbReference type="AlphaFoldDB" id="J7RSS7"/>
<dbReference type="GO" id="GO:0000298">
    <property type="term" value="F:endopolyphosphatase activity"/>
    <property type="evidence" value="ECO:0007669"/>
    <property type="project" value="EnsemblFungi"/>
</dbReference>
<dbReference type="GO" id="GO:1990174">
    <property type="term" value="F:phosphodiesterase decapping endonuclease activity"/>
    <property type="evidence" value="ECO:0007669"/>
    <property type="project" value="EnsemblFungi"/>
</dbReference>
<dbReference type="HOGENOM" id="CLU_037162_5_3_1"/>
<organism evidence="6 7">
    <name type="scientific">Huiozyma naganishii (strain ATCC MYA-139 / BCRC 22969 / CBS 8797 / KCTC 17520 / NBRC 10181 / NCYC 3082 / Yp74L-3)</name>
    <name type="common">Yeast</name>
    <name type="synonym">Kazachstania naganishii</name>
    <dbReference type="NCBI Taxonomy" id="1071383"/>
    <lineage>
        <taxon>Eukaryota</taxon>
        <taxon>Fungi</taxon>
        <taxon>Dikarya</taxon>
        <taxon>Ascomycota</taxon>
        <taxon>Saccharomycotina</taxon>
        <taxon>Saccharomycetes</taxon>
        <taxon>Saccharomycetales</taxon>
        <taxon>Saccharomycetaceae</taxon>
        <taxon>Huiozyma</taxon>
    </lineage>
</organism>
<dbReference type="PANTHER" id="PTHR12629:SF0">
    <property type="entry name" value="DIPHOSPHOINOSITOL-POLYPHOSPHATE DIPHOSPHATASE"/>
    <property type="match status" value="1"/>
</dbReference>
<reference evidence="7" key="2">
    <citation type="submission" date="2012-08" db="EMBL/GenBank/DDBJ databases">
        <title>Genome sequence of Kazachstania naganishii.</title>
        <authorList>
            <person name="Gordon J.L."/>
            <person name="Armisen D."/>
            <person name="Proux-Wera E."/>
            <person name="OhEigeartaigh S.S."/>
            <person name="Byrne K.P."/>
            <person name="Wolfe K.H."/>
        </authorList>
    </citation>
    <scope>NUCLEOTIDE SEQUENCE [LARGE SCALE GENOMIC DNA]</scope>
    <source>
        <strain evidence="7">ATCC MYA-139 / BCRC 22969 / CBS 8797 / CCRC 22969 / KCTC 17520 / NBRC 10181 / NCYC 3082</strain>
    </source>
</reference>
<keyword evidence="7" id="KW-1185">Reference proteome</keyword>
<name>J7RSS7_HUIN7</name>
<dbReference type="GO" id="GO:0005737">
    <property type="term" value="C:cytoplasm"/>
    <property type="evidence" value="ECO:0007669"/>
    <property type="project" value="TreeGrafter"/>
</dbReference>
<evidence type="ECO:0000256" key="4">
    <source>
        <dbReference type="ARBA" id="ARBA00022842"/>
    </source>
</evidence>
<dbReference type="GO" id="GO:1901909">
    <property type="term" value="P:diadenosine hexaphosphate catabolic process"/>
    <property type="evidence" value="ECO:0007669"/>
    <property type="project" value="EnsemblFungi"/>
</dbReference>
<dbReference type="InterPro" id="IPR000086">
    <property type="entry name" value="NUDIX_hydrolase_dom"/>
</dbReference>
<dbReference type="GO" id="GO:0071545">
    <property type="term" value="P:inositol phosphate catabolic process"/>
    <property type="evidence" value="ECO:0007669"/>
    <property type="project" value="EnsemblFungi"/>
</dbReference>
<dbReference type="Pfam" id="PF00293">
    <property type="entry name" value="NUDIX"/>
    <property type="match status" value="1"/>
</dbReference>
<dbReference type="SUPFAM" id="SSF55811">
    <property type="entry name" value="Nudix"/>
    <property type="match status" value="1"/>
</dbReference>
<dbReference type="InterPro" id="IPR015797">
    <property type="entry name" value="NUDIX_hydrolase-like_dom_sf"/>
</dbReference>
<reference evidence="6 7" key="1">
    <citation type="journal article" date="2011" name="Proc. Natl. Acad. Sci. U.S.A.">
        <title>Evolutionary erosion of yeast sex chromosomes by mating-type switching accidents.</title>
        <authorList>
            <person name="Gordon J.L."/>
            <person name="Armisen D."/>
            <person name="Proux-Wera E."/>
            <person name="Oheigeartaigh S.S."/>
            <person name="Byrne K.P."/>
            <person name="Wolfe K.H."/>
        </authorList>
    </citation>
    <scope>NUCLEOTIDE SEQUENCE [LARGE SCALE GENOMIC DNA]</scope>
    <source>
        <strain evidence="7">ATCC MYA-139 / BCRC 22969 / CBS 8797 / CCRC 22969 / KCTC 17520 / NBRC 10181 / NCYC 3082</strain>
    </source>
</reference>
<dbReference type="GO" id="GO:0008796">
    <property type="term" value="F:bis(5'-nucleosyl)-tetraphosphatase activity"/>
    <property type="evidence" value="ECO:0007669"/>
    <property type="project" value="EnsemblFungi"/>
</dbReference>
<evidence type="ECO:0000256" key="2">
    <source>
        <dbReference type="ARBA" id="ARBA00022723"/>
    </source>
</evidence>
<dbReference type="OMA" id="EDQWPEM"/>
<evidence type="ECO:0000313" key="6">
    <source>
        <dbReference type="EMBL" id="CCK72958.1"/>
    </source>
</evidence>
<dbReference type="FunFam" id="3.90.79.10:FF:000066">
    <property type="entry name" value="DDP1p Polyphosphate phosphatase"/>
    <property type="match status" value="1"/>
</dbReference>
<comment type="cofactor">
    <cofactor evidence="1">
        <name>Mg(2+)</name>
        <dbReference type="ChEBI" id="CHEBI:18420"/>
    </cofactor>
</comment>
<dbReference type="GO" id="GO:1901911">
    <property type="term" value="P:adenosine 5'-(hexahydrogen pentaphosphate) catabolic process"/>
    <property type="evidence" value="ECO:0007669"/>
    <property type="project" value="EnsemblFungi"/>
</dbReference>
<dbReference type="Proteomes" id="UP000006310">
    <property type="component" value="Chromosome 13"/>
</dbReference>
<evidence type="ECO:0000259" key="5">
    <source>
        <dbReference type="PROSITE" id="PS51462"/>
    </source>
</evidence>
<protein>
    <recommendedName>
        <fullName evidence="5">Nudix hydrolase domain-containing protein</fullName>
    </recommendedName>
</protein>
<dbReference type="OrthoDB" id="2011998at2759"/>
<gene>
    <name evidence="6" type="primary">KNAG0M01050</name>
    <name evidence="6" type="ordered locus">KNAG_0M01050</name>
</gene>
<keyword evidence="2" id="KW-0479">Metal-binding</keyword>
<dbReference type="KEGG" id="kng:KNAG_0M01050"/>
<evidence type="ECO:0000256" key="3">
    <source>
        <dbReference type="ARBA" id="ARBA00022801"/>
    </source>
</evidence>
<dbReference type="GO" id="GO:0071543">
    <property type="term" value="P:diphosphoinositol polyphosphate metabolic process"/>
    <property type="evidence" value="ECO:0007669"/>
    <property type="project" value="TreeGrafter"/>
</dbReference>
<evidence type="ECO:0000256" key="1">
    <source>
        <dbReference type="ARBA" id="ARBA00001946"/>
    </source>
</evidence>
<dbReference type="eggNOG" id="KOG2839">
    <property type="taxonomic scope" value="Eukaryota"/>
</dbReference>
<sequence length="179" mass="20275">MEFKRAARTGREHQVYSSVTGARVVAGCVCLTGLRDKVLMISSAAHRDRWILPKGGVELDEQADYSVTAVRETWEEAGCVGEIVRELGTVEDMRPPKHWGKVGSPANAADDGQVLQHPPRTEFHFYEMVIGELRAEFPECRKRERRLMSYEEARQALTDAHRPELLEALDRSSITRLNQ</sequence>
<dbReference type="GO" id="GO:0034432">
    <property type="term" value="F:bis(5'-adenosyl)-pentaphosphatase activity"/>
    <property type="evidence" value="ECO:0007669"/>
    <property type="project" value="EnsemblFungi"/>
</dbReference>
<dbReference type="GO" id="GO:0005634">
    <property type="term" value="C:nucleus"/>
    <property type="evidence" value="ECO:0007669"/>
    <property type="project" value="TreeGrafter"/>
</dbReference>
<dbReference type="GO" id="GO:0052843">
    <property type="term" value="F:inositol-1-diphosphate-2,3,4,5,6-pentakisphosphate diphosphatase activity"/>
    <property type="evidence" value="ECO:0007669"/>
    <property type="project" value="EnsemblFungi"/>
</dbReference>
<dbReference type="GO" id="GO:1901907">
    <property type="term" value="P:diadenosine pentaphosphate catabolic process"/>
    <property type="evidence" value="ECO:0007669"/>
    <property type="project" value="EnsemblFungi"/>
</dbReference>
<evidence type="ECO:0000313" key="7">
    <source>
        <dbReference type="Proteomes" id="UP000006310"/>
    </source>
</evidence>
<feature type="domain" description="Nudix hydrolase" evidence="5">
    <location>
        <begin position="21"/>
        <end position="170"/>
    </location>
</feature>
<accession>J7RSS7</accession>
<dbReference type="STRING" id="1071383.J7RSS7"/>
<dbReference type="GO" id="GO:0030643">
    <property type="term" value="P:intracellular phosphate ion homeostasis"/>
    <property type="evidence" value="ECO:0007669"/>
    <property type="project" value="EnsemblFungi"/>
</dbReference>
<dbReference type="PROSITE" id="PS51462">
    <property type="entry name" value="NUDIX"/>
    <property type="match status" value="1"/>
</dbReference>
<dbReference type="GO" id="GO:0006798">
    <property type="term" value="P:polyphosphate catabolic process"/>
    <property type="evidence" value="ECO:0007669"/>
    <property type="project" value="EnsemblFungi"/>
</dbReference>
<dbReference type="GO" id="GO:0034431">
    <property type="term" value="F:bis(5'-adenosyl)-hexaphosphatase activity"/>
    <property type="evidence" value="ECO:0007669"/>
    <property type="project" value="EnsemblFungi"/>
</dbReference>
<dbReference type="GeneID" id="34528738"/>
<dbReference type="Gene3D" id="3.90.79.10">
    <property type="entry name" value="Nucleoside Triphosphate Pyrophosphohydrolase"/>
    <property type="match status" value="1"/>
</dbReference>
<dbReference type="GO" id="GO:0052847">
    <property type="term" value="F:inositol-1,5-bisdiphosphate-2,3,4,6-tetrakisphosphate 5-diphosphatase activity"/>
    <property type="evidence" value="ECO:0007669"/>
    <property type="project" value="EnsemblFungi"/>
</dbReference>
<dbReference type="GO" id="GO:0046872">
    <property type="term" value="F:metal ion binding"/>
    <property type="evidence" value="ECO:0007669"/>
    <property type="project" value="UniProtKB-KW"/>
</dbReference>
<proteinExistence type="predicted"/>